<dbReference type="PANTHER" id="PTHR15323:SF6">
    <property type="entry name" value="CELL DIVISION CYCLE PROTEIN 123 HOMOLOG"/>
    <property type="match status" value="1"/>
</dbReference>
<name>A0A9N9IF18_9GLOM</name>
<comment type="similarity">
    <text evidence="1">Belongs to the CDC123 family.</text>
</comment>
<dbReference type="AlphaFoldDB" id="A0A9N9IF18"/>
<dbReference type="PANTHER" id="PTHR15323">
    <property type="entry name" value="D123 PROTEIN"/>
    <property type="match status" value="1"/>
</dbReference>
<feature type="region of interest" description="Disordered" evidence="2">
    <location>
        <begin position="378"/>
        <end position="400"/>
    </location>
</feature>
<dbReference type="InterPro" id="IPR009772">
    <property type="entry name" value="CDC123"/>
</dbReference>
<protein>
    <submittedName>
        <fullName evidence="3">16239_t:CDS:1</fullName>
    </submittedName>
</protein>
<reference evidence="3" key="1">
    <citation type="submission" date="2021-06" db="EMBL/GenBank/DDBJ databases">
        <authorList>
            <person name="Kallberg Y."/>
            <person name="Tangrot J."/>
            <person name="Rosling A."/>
        </authorList>
    </citation>
    <scope>NUCLEOTIDE SEQUENCE</scope>
    <source>
        <strain evidence="3">FL966</strain>
    </source>
</reference>
<dbReference type="OrthoDB" id="360540at2759"/>
<evidence type="ECO:0000256" key="1">
    <source>
        <dbReference type="ARBA" id="ARBA00011047"/>
    </source>
</evidence>
<keyword evidence="4" id="KW-1185">Reference proteome</keyword>
<gene>
    <name evidence="3" type="ORF">CPELLU_LOCUS13556</name>
</gene>
<proteinExistence type="inferred from homology"/>
<dbReference type="Proteomes" id="UP000789759">
    <property type="component" value="Unassembled WGS sequence"/>
</dbReference>
<dbReference type="GO" id="GO:0005737">
    <property type="term" value="C:cytoplasm"/>
    <property type="evidence" value="ECO:0007669"/>
    <property type="project" value="TreeGrafter"/>
</dbReference>
<comment type="caution">
    <text evidence="3">The sequence shown here is derived from an EMBL/GenBank/DDBJ whole genome shotgun (WGS) entry which is preliminary data.</text>
</comment>
<dbReference type="EMBL" id="CAJVQA010014621">
    <property type="protein sequence ID" value="CAG8732143.1"/>
    <property type="molecule type" value="Genomic_DNA"/>
</dbReference>
<evidence type="ECO:0000256" key="2">
    <source>
        <dbReference type="SAM" id="MobiDB-lite"/>
    </source>
</evidence>
<evidence type="ECO:0000313" key="3">
    <source>
        <dbReference type="EMBL" id="CAG8732143.1"/>
    </source>
</evidence>
<accession>A0A9N9IF18</accession>
<organism evidence="3 4">
    <name type="scientific">Cetraspora pellucida</name>
    <dbReference type="NCBI Taxonomy" id="1433469"/>
    <lineage>
        <taxon>Eukaryota</taxon>
        <taxon>Fungi</taxon>
        <taxon>Fungi incertae sedis</taxon>
        <taxon>Mucoromycota</taxon>
        <taxon>Glomeromycotina</taxon>
        <taxon>Glomeromycetes</taxon>
        <taxon>Diversisporales</taxon>
        <taxon>Gigasporaceae</taxon>
        <taxon>Cetraspora</taxon>
    </lineage>
</organism>
<evidence type="ECO:0000313" key="4">
    <source>
        <dbReference type="Proteomes" id="UP000789759"/>
    </source>
</evidence>
<sequence>MPVATGIPVSNTINNTLPFPPLTEQHILNCVFSSWYNTFRRVTLKSKIIKPLPEEFIEYLHADGIFLPEQNFLERNITEFSDDDEEYTGVGTDLIGEDDDQQLPSFPDLEQQIWQTIEEFDGAVFPKLNWSSPRDAVWISATNTLKCNTPSDIFLLLKSSDFVAHDLDHAFEDCNYEEESLRRQRPDVFELVLRKWYDVAPSMEFRCFVRNEELVAISQRDVNYYPFLVDVQEDLETKIIQFFNTNIRNKFFNRDYVFDAYVTRNRERVWLIDFNPFGPMTDSLLFTWEDILTAAGPPIFRIITSQSQASQSRSQPFATNRFPREVFDFSQGQTVVEFAERFQRELEELLDMMLLGDPVPTGSREHFDKRSQTYTRQFDEDKPYGSVFPRHQPKDRATFY</sequence>
<dbReference type="Pfam" id="PF07065">
    <property type="entry name" value="D123"/>
    <property type="match status" value="1"/>
</dbReference>